<keyword evidence="2" id="KW-1185">Reference proteome</keyword>
<dbReference type="InterPro" id="IPR032675">
    <property type="entry name" value="LRR_dom_sf"/>
</dbReference>
<dbReference type="Gene3D" id="1.25.40.10">
    <property type="entry name" value="Tetratricopeptide repeat domain"/>
    <property type="match status" value="1"/>
</dbReference>
<protein>
    <recommendedName>
        <fullName evidence="3">F-box domain-containing protein</fullName>
    </recommendedName>
</protein>
<gene>
    <name evidence="1" type="ORF">FFLO_05916</name>
</gene>
<accession>A0A8K0JHB9</accession>
<dbReference type="InterPro" id="IPR011990">
    <property type="entry name" value="TPR-like_helical_dom_sf"/>
</dbReference>
<comment type="caution">
    <text evidence="1">The sequence shown here is derived from an EMBL/GenBank/DDBJ whole genome shotgun (WGS) entry which is preliminary data.</text>
</comment>
<proteinExistence type="predicted"/>
<dbReference type="EMBL" id="JABELV010000166">
    <property type="protein sequence ID" value="KAG7528817.1"/>
    <property type="molecule type" value="Genomic_DNA"/>
</dbReference>
<evidence type="ECO:0000313" key="2">
    <source>
        <dbReference type="Proteomes" id="UP000812966"/>
    </source>
</evidence>
<reference evidence="1" key="1">
    <citation type="submission" date="2020-04" db="EMBL/GenBank/DDBJ databases">
        <title>Analysis of mating type loci in Filobasidium floriforme.</title>
        <authorList>
            <person name="Nowrousian M."/>
        </authorList>
    </citation>
    <scope>NUCLEOTIDE SEQUENCE</scope>
    <source>
        <strain evidence="1">CBS 6242</strain>
    </source>
</reference>
<organism evidence="1 2">
    <name type="scientific">Filobasidium floriforme</name>
    <dbReference type="NCBI Taxonomy" id="5210"/>
    <lineage>
        <taxon>Eukaryota</taxon>
        <taxon>Fungi</taxon>
        <taxon>Dikarya</taxon>
        <taxon>Basidiomycota</taxon>
        <taxon>Agaricomycotina</taxon>
        <taxon>Tremellomycetes</taxon>
        <taxon>Filobasidiales</taxon>
        <taxon>Filobasidiaceae</taxon>
        <taxon>Filobasidium</taxon>
    </lineage>
</organism>
<evidence type="ECO:0008006" key="3">
    <source>
        <dbReference type="Google" id="ProtNLM"/>
    </source>
</evidence>
<name>A0A8K0JHB9_9TREE</name>
<sequence length="546" mass="61678">MTSDYDAWRAAHSEGKHAFAQGDLHGAIRLFSEALVPAQRLGADKAVRVLTTRASIYVELFDFKSARVDAKECIKLEPNNYESYMLGANVFAAEARYPEALKILERGKAFCPKKSHSLLDARHSQIYERQQEAGFPPEGSRRIDPLAVLPLEVFGRIIEIGVDTYHPDFALRPSWVSRRWRSAALGTPSAWKSFLCHHYAMRRGLHMDRHMERKIEAWDERSKGRITAIKVSLDYASSTRPWFQEATRRRLFICLEKWLVHCRSFELHAHVSFASEARVCMRGQAVELKELYADDFAFKALVPRENTSLRVLDLTKTFTKDTSYSGASAISGCLPAIDQVQQIRKLVLNRDHLLGYLQSGVLGAMNRVETFHVPEYVYRVCPVGGYPQYPGPGGLPNLPSLAWLRGSPACLLGALACPNLTSLEIGPGCNCEAAVITQIFNDDREYPGFSPDKIAILRITQGVHNTSLSAILPRMTKVHWLYTEQCVSNETIEALCDAAVNPCLHTIHIRDARSLTGTPLMRMRYHRYTSCTYRCATCWKRKRKNG</sequence>
<dbReference type="Proteomes" id="UP000812966">
    <property type="component" value="Unassembled WGS sequence"/>
</dbReference>
<dbReference type="Gene3D" id="3.80.10.10">
    <property type="entry name" value="Ribonuclease Inhibitor"/>
    <property type="match status" value="1"/>
</dbReference>
<evidence type="ECO:0000313" key="1">
    <source>
        <dbReference type="EMBL" id="KAG7528817.1"/>
    </source>
</evidence>
<dbReference type="SUPFAM" id="SSF48452">
    <property type="entry name" value="TPR-like"/>
    <property type="match status" value="1"/>
</dbReference>
<dbReference type="AlphaFoldDB" id="A0A8K0JHB9"/>